<dbReference type="GO" id="GO:0005886">
    <property type="term" value="C:plasma membrane"/>
    <property type="evidence" value="ECO:0007669"/>
    <property type="project" value="UniProtKB-SubCell"/>
</dbReference>
<dbReference type="EMBL" id="FWFO01000003">
    <property type="protein sequence ID" value="SLN61954.1"/>
    <property type="molecule type" value="Genomic_DNA"/>
</dbReference>
<keyword evidence="7 8" id="KW-0472">Membrane</keyword>
<dbReference type="RefSeq" id="WP_085797096.1">
    <property type="nucleotide sequence ID" value="NZ_FWFO01000003.1"/>
</dbReference>
<dbReference type="InterPro" id="IPR000515">
    <property type="entry name" value="MetI-like"/>
</dbReference>
<feature type="transmembrane region" description="Helical" evidence="8">
    <location>
        <begin position="223"/>
        <end position="247"/>
    </location>
</feature>
<evidence type="ECO:0000256" key="6">
    <source>
        <dbReference type="ARBA" id="ARBA00022989"/>
    </source>
</evidence>
<evidence type="ECO:0000256" key="1">
    <source>
        <dbReference type="ARBA" id="ARBA00004429"/>
    </source>
</evidence>
<dbReference type="AlphaFoldDB" id="A0A1Y5TE04"/>
<dbReference type="Proteomes" id="UP000193077">
    <property type="component" value="Unassembled WGS sequence"/>
</dbReference>
<evidence type="ECO:0000313" key="10">
    <source>
        <dbReference type="EMBL" id="SLN61954.1"/>
    </source>
</evidence>
<dbReference type="InterPro" id="IPR035906">
    <property type="entry name" value="MetI-like_sf"/>
</dbReference>
<dbReference type="Pfam" id="PF00528">
    <property type="entry name" value="BPD_transp_1"/>
    <property type="match status" value="1"/>
</dbReference>
<keyword evidence="4" id="KW-0997">Cell inner membrane</keyword>
<feature type="transmembrane region" description="Helical" evidence="8">
    <location>
        <begin position="319"/>
        <end position="345"/>
    </location>
</feature>
<dbReference type="Gene3D" id="1.10.3720.10">
    <property type="entry name" value="MetI-like"/>
    <property type="match status" value="1"/>
</dbReference>
<feature type="domain" description="ABC transmembrane type-1" evidence="9">
    <location>
        <begin position="188"/>
        <end position="387"/>
    </location>
</feature>
<comment type="subcellular location">
    <subcellularLocation>
        <location evidence="1">Cell inner membrane</location>
        <topology evidence="1">Multi-pass membrane protein</topology>
    </subcellularLocation>
    <subcellularLocation>
        <location evidence="8">Cell membrane</location>
        <topology evidence="8">Multi-pass membrane protein</topology>
    </subcellularLocation>
</comment>
<accession>A0A1Y5TE04</accession>
<dbReference type="SUPFAM" id="SSF161098">
    <property type="entry name" value="MetI-like"/>
    <property type="match status" value="1"/>
</dbReference>
<dbReference type="CDD" id="cd06261">
    <property type="entry name" value="TM_PBP2"/>
    <property type="match status" value="1"/>
</dbReference>
<keyword evidence="11" id="KW-1185">Reference proteome</keyword>
<gene>
    <name evidence="10" type="primary">ydcV_3</name>
    <name evidence="10" type="ORF">TRL7639_03452</name>
</gene>
<feature type="transmembrane region" description="Helical" evidence="8">
    <location>
        <begin position="12"/>
        <end position="31"/>
    </location>
</feature>
<evidence type="ECO:0000256" key="5">
    <source>
        <dbReference type="ARBA" id="ARBA00022692"/>
    </source>
</evidence>
<keyword evidence="2 8" id="KW-0813">Transport</keyword>
<dbReference type="PANTHER" id="PTHR43357">
    <property type="entry name" value="INNER MEMBRANE ABC TRANSPORTER PERMEASE PROTEIN YDCV"/>
    <property type="match status" value="1"/>
</dbReference>
<evidence type="ECO:0000313" key="11">
    <source>
        <dbReference type="Proteomes" id="UP000193077"/>
    </source>
</evidence>
<reference evidence="10 11" key="1">
    <citation type="submission" date="2017-03" db="EMBL/GenBank/DDBJ databases">
        <authorList>
            <person name="Afonso C.L."/>
            <person name="Miller P.J."/>
            <person name="Scott M.A."/>
            <person name="Spackman E."/>
            <person name="Goraichik I."/>
            <person name="Dimitrov K.M."/>
            <person name="Suarez D.L."/>
            <person name="Swayne D.E."/>
        </authorList>
    </citation>
    <scope>NUCLEOTIDE SEQUENCE [LARGE SCALE GENOMIC DNA]</scope>
    <source>
        <strain evidence="10 11">CECT 7639</strain>
    </source>
</reference>
<keyword evidence="3" id="KW-1003">Cell membrane</keyword>
<feature type="transmembrane region" description="Helical" evidence="8">
    <location>
        <begin position="125"/>
        <end position="150"/>
    </location>
</feature>
<evidence type="ECO:0000256" key="7">
    <source>
        <dbReference type="ARBA" id="ARBA00023136"/>
    </source>
</evidence>
<keyword evidence="6 8" id="KW-1133">Transmembrane helix</keyword>
<dbReference type="OrthoDB" id="9815533at2"/>
<evidence type="ECO:0000256" key="3">
    <source>
        <dbReference type="ARBA" id="ARBA00022475"/>
    </source>
</evidence>
<comment type="similarity">
    <text evidence="8">Belongs to the binding-protein-dependent transport system permease family.</text>
</comment>
<dbReference type="PROSITE" id="PS50928">
    <property type="entry name" value="ABC_TM1"/>
    <property type="match status" value="1"/>
</dbReference>
<name>A0A1Y5TE04_9RHOB</name>
<feature type="transmembrane region" description="Helical" evidence="8">
    <location>
        <begin position="365"/>
        <end position="390"/>
    </location>
</feature>
<keyword evidence="5 8" id="KW-0812">Transmembrane</keyword>
<proteinExistence type="inferred from homology"/>
<evidence type="ECO:0000259" key="9">
    <source>
        <dbReference type="PROSITE" id="PS50928"/>
    </source>
</evidence>
<organism evidence="10 11">
    <name type="scientific">Falsiruegeria litorea R37</name>
    <dbReference type="NCBI Taxonomy" id="1200284"/>
    <lineage>
        <taxon>Bacteria</taxon>
        <taxon>Pseudomonadati</taxon>
        <taxon>Pseudomonadota</taxon>
        <taxon>Alphaproteobacteria</taxon>
        <taxon>Rhodobacterales</taxon>
        <taxon>Roseobacteraceae</taxon>
        <taxon>Falsiruegeria</taxon>
    </lineage>
</organism>
<feature type="transmembrane region" description="Helical" evidence="8">
    <location>
        <begin position="267"/>
        <end position="293"/>
    </location>
</feature>
<evidence type="ECO:0000256" key="2">
    <source>
        <dbReference type="ARBA" id="ARBA00022448"/>
    </source>
</evidence>
<evidence type="ECO:0000256" key="4">
    <source>
        <dbReference type="ARBA" id="ARBA00022519"/>
    </source>
</evidence>
<dbReference type="GO" id="GO:0055085">
    <property type="term" value="P:transmembrane transport"/>
    <property type="evidence" value="ECO:0007669"/>
    <property type="project" value="InterPro"/>
</dbReference>
<dbReference type="PANTHER" id="PTHR43357:SF4">
    <property type="entry name" value="INNER MEMBRANE ABC TRANSPORTER PERMEASE PROTEIN YDCV"/>
    <property type="match status" value="1"/>
</dbReference>
<sequence length="403" mass="44000">MAALTPISRKPMSLVLPTVAASGGLLGLFVGTANNSGFLGIVIGAAIVTALAAIYIFALKNEQMAKWISILVFVALGYVFGGIPGAILGAIAGWFFHWFTYWMYEGRYRQHLLPYLTPGQVLWHYGFRVICGAIFVFLITPILVVMPLSFNSQDFFTFTPEMLRFEAEGYSLKHYQDFFTNNEWQRSFKNSLIIAPIATVISVSLGTLAAIGLSQSHVPGRRAIMAIMISPMIVPLIISATGMFFFYSSIGNWMEGTLGLSKNFVGYVKVILAHAVLGIPFVIITVTATLVGFDRSLTRAAANMGANPVTTFFRVQMPLILPGVISGGLFAFITSFDEVVVVLFVGSASQKTLPWQMFTGLREQISPTILAVATILVVISIALLTTVELLRRRSERLRGMSPG</sequence>
<feature type="transmembrane region" description="Helical" evidence="8">
    <location>
        <begin position="192"/>
        <end position="211"/>
    </location>
</feature>
<evidence type="ECO:0000256" key="8">
    <source>
        <dbReference type="RuleBase" id="RU363032"/>
    </source>
</evidence>
<feature type="transmembrane region" description="Helical" evidence="8">
    <location>
        <begin position="37"/>
        <end position="57"/>
    </location>
</feature>
<protein>
    <submittedName>
        <fullName evidence="10">Inner membrane ABC transporter permease protein YdcV</fullName>
    </submittedName>
</protein>